<accession>A0A2J8IK29</accession>
<evidence type="ECO:0000313" key="2">
    <source>
        <dbReference type="EMBL" id="PNI10877.1"/>
    </source>
</evidence>
<evidence type="ECO:0000256" key="1">
    <source>
        <dbReference type="SAM" id="MobiDB-lite"/>
    </source>
</evidence>
<reference evidence="2 3" key="1">
    <citation type="submission" date="2017-12" db="EMBL/GenBank/DDBJ databases">
        <title>High-resolution comparative analysis of great ape genomes.</title>
        <authorList>
            <person name="Pollen A."/>
            <person name="Hastie A."/>
            <person name="Hormozdiari F."/>
            <person name="Dougherty M."/>
            <person name="Liu R."/>
            <person name="Chaisson M."/>
            <person name="Hoppe E."/>
            <person name="Hill C."/>
            <person name="Pang A."/>
            <person name="Hillier L."/>
            <person name="Baker C."/>
            <person name="Armstrong J."/>
            <person name="Shendure J."/>
            <person name="Paten B."/>
            <person name="Wilson R."/>
            <person name="Chao H."/>
            <person name="Schneider V."/>
            <person name="Ventura M."/>
            <person name="Kronenberg Z."/>
            <person name="Murali S."/>
            <person name="Gordon D."/>
            <person name="Cantsilieris S."/>
            <person name="Munson K."/>
            <person name="Nelson B."/>
            <person name="Raja A."/>
            <person name="Underwood J."/>
            <person name="Diekhans M."/>
            <person name="Fiddes I."/>
            <person name="Haussler D."/>
            <person name="Eichler E."/>
        </authorList>
    </citation>
    <scope>NUCLEOTIDE SEQUENCE [LARGE SCALE GENOMIC DNA]</scope>
    <source>
        <strain evidence="2">Yerkes chimp pedigree #C0471</strain>
    </source>
</reference>
<organism evidence="2 3">
    <name type="scientific">Pan troglodytes</name>
    <name type="common">Chimpanzee</name>
    <dbReference type="NCBI Taxonomy" id="9598"/>
    <lineage>
        <taxon>Eukaryota</taxon>
        <taxon>Metazoa</taxon>
        <taxon>Chordata</taxon>
        <taxon>Craniata</taxon>
        <taxon>Vertebrata</taxon>
        <taxon>Euteleostomi</taxon>
        <taxon>Mammalia</taxon>
        <taxon>Eutheria</taxon>
        <taxon>Euarchontoglires</taxon>
        <taxon>Primates</taxon>
        <taxon>Haplorrhini</taxon>
        <taxon>Catarrhini</taxon>
        <taxon>Hominidae</taxon>
        <taxon>Pan</taxon>
    </lineage>
</organism>
<name>A0A2J8IK29_PANTR</name>
<sequence length="88" mass="9991">MAHVSSETQVVSPRDELTDSEASTRSPPCKHTFPGDSDLRSMIEENAIQVLSQESLLKWPCYTVCVCEPDKDNDFFFYDLSQETLENT</sequence>
<proteinExistence type="predicted"/>
<protein>
    <submittedName>
        <fullName evidence="2">HSFY1 isoform 3</fullName>
    </submittedName>
</protein>
<dbReference type="Proteomes" id="UP000236370">
    <property type="component" value="Unassembled WGS sequence"/>
</dbReference>
<feature type="compositionally biased region" description="Polar residues" evidence="1">
    <location>
        <begin position="1"/>
        <end position="11"/>
    </location>
</feature>
<comment type="caution">
    <text evidence="2">The sequence shown here is derived from an EMBL/GenBank/DDBJ whole genome shotgun (WGS) entry which is preliminary data.</text>
</comment>
<evidence type="ECO:0000313" key="3">
    <source>
        <dbReference type="Proteomes" id="UP000236370"/>
    </source>
</evidence>
<dbReference type="EMBL" id="NBAG03001680">
    <property type="protein sequence ID" value="PNI10877.1"/>
    <property type="molecule type" value="Genomic_DNA"/>
</dbReference>
<dbReference type="AlphaFoldDB" id="A0A2J8IK29"/>
<feature type="region of interest" description="Disordered" evidence="1">
    <location>
        <begin position="1"/>
        <end position="36"/>
    </location>
</feature>
<gene>
    <name evidence="2" type="ORF">CK820_G0056513</name>
</gene>